<reference evidence="1 2" key="1">
    <citation type="submission" date="2023-10" db="EMBL/GenBank/DDBJ databases">
        <title>Characteristics and mechanism of a salt-tolerant marine origin heterotrophic nitrifying- aerobic denitrifying bacteria Marinobacter xestospongiae HN1.</title>
        <authorList>
            <person name="Qi R."/>
        </authorList>
    </citation>
    <scope>NUCLEOTIDE SEQUENCE [LARGE SCALE GENOMIC DNA]</scope>
    <source>
        <strain evidence="1 2">HN1</strain>
    </source>
</reference>
<accession>A0ABU3VW72</accession>
<dbReference type="EMBL" id="JAWIIJ010000004">
    <property type="protein sequence ID" value="MDV2078506.1"/>
    <property type="molecule type" value="Genomic_DNA"/>
</dbReference>
<comment type="caution">
    <text evidence="1">The sequence shown here is derived from an EMBL/GenBank/DDBJ whole genome shotgun (WGS) entry which is preliminary data.</text>
</comment>
<organism evidence="1 2">
    <name type="scientific">Marinobacter xestospongiae</name>
    <dbReference type="NCBI Taxonomy" id="994319"/>
    <lineage>
        <taxon>Bacteria</taxon>
        <taxon>Pseudomonadati</taxon>
        <taxon>Pseudomonadota</taxon>
        <taxon>Gammaproteobacteria</taxon>
        <taxon>Pseudomonadales</taxon>
        <taxon>Marinobacteraceae</taxon>
        <taxon>Marinobacter</taxon>
    </lineage>
</organism>
<sequence>MSRTPQKNWVVDLPARTARHQSGFLIQFEGRPGSSHFGGHPTFVPSLSHLETVALIREGFQVFKEAYAGSVSQTRTSVPVRKKLVLPN</sequence>
<dbReference type="Proteomes" id="UP001269819">
    <property type="component" value="Unassembled WGS sequence"/>
</dbReference>
<protein>
    <submittedName>
        <fullName evidence="1">Uncharacterized protein</fullName>
    </submittedName>
</protein>
<gene>
    <name evidence="1" type="ORF">RYS15_07410</name>
</gene>
<keyword evidence="2" id="KW-1185">Reference proteome</keyword>
<name>A0ABU3VW72_9GAMM</name>
<proteinExistence type="predicted"/>
<evidence type="ECO:0000313" key="1">
    <source>
        <dbReference type="EMBL" id="MDV2078506.1"/>
    </source>
</evidence>
<evidence type="ECO:0000313" key="2">
    <source>
        <dbReference type="Proteomes" id="UP001269819"/>
    </source>
</evidence>
<dbReference type="RefSeq" id="WP_316973264.1">
    <property type="nucleotide sequence ID" value="NZ_JAWIIJ010000004.1"/>
</dbReference>